<feature type="domain" description="Polysaccharide lyase 8 N-terminal alpha-helical" evidence="10">
    <location>
        <begin position="59"/>
        <end position="354"/>
    </location>
</feature>
<dbReference type="GO" id="GO:0005975">
    <property type="term" value="P:carbohydrate metabolic process"/>
    <property type="evidence" value="ECO:0007669"/>
    <property type="project" value="InterPro"/>
</dbReference>
<dbReference type="InterPro" id="IPR011013">
    <property type="entry name" value="Gal_mutarotase_sf_dom"/>
</dbReference>
<comment type="caution">
    <text evidence="11">The sequence shown here is derived from an EMBL/GenBank/DDBJ whole genome shotgun (WGS) entry which is preliminary data.</text>
</comment>
<dbReference type="GO" id="GO:0030246">
    <property type="term" value="F:carbohydrate binding"/>
    <property type="evidence" value="ECO:0007669"/>
    <property type="project" value="InterPro"/>
</dbReference>
<dbReference type="Gene3D" id="2.70.98.10">
    <property type="match status" value="1"/>
</dbReference>
<evidence type="ECO:0008006" key="13">
    <source>
        <dbReference type="Google" id="ProtNLM"/>
    </source>
</evidence>
<gene>
    <name evidence="11" type="ORF">BZG01_12605</name>
</gene>
<dbReference type="InterPro" id="IPR003159">
    <property type="entry name" value="Lyase_8_central_dom"/>
</dbReference>
<dbReference type="InterPro" id="IPR011071">
    <property type="entry name" value="Lyase_8-like_C"/>
</dbReference>
<accession>A0A2N3I6T7</accession>
<feature type="active site" evidence="7">
    <location>
        <position position="269"/>
    </location>
</feature>
<dbReference type="Gene3D" id="2.60.220.10">
    <property type="entry name" value="Polysaccharide lyase family 8-like, C-terminal"/>
    <property type="match status" value="1"/>
</dbReference>
<dbReference type="GO" id="GO:0005576">
    <property type="term" value="C:extracellular region"/>
    <property type="evidence" value="ECO:0007669"/>
    <property type="project" value="InterPro"/>
</dbReference>
<dbReference type="EMBL" id="MVDE01000018">
    <property type="protein sequence ID" value="PKQ66016.1"/>
    <property type="molecule type" value="Genomic_DNA"/>
</dbReference>
<evidence type="ECO:0000256" key="7">
    <source>
        <dbReference type="PIRSR" id="PIRSR638970-1"/>
    </source>
</evidence>
<proteinExistence type="inferred from homology"/>
<dbReference type="PANTHER" id="PTHR38481">
    <property type="entry name" value="HYALURONATE LYASE"/>
    <property type="match status" value="1"/>
</dbReference>
<evidence type="ECO:0000256" key="4">
    <source>
        <dbReference type="ARBA" id="ARBA00022729"/>
    </source>
</evidence>
<evidence type="ECO:0000256" key="5">
    <source>
        <dbReference type="ARBA" id="ARBA00022837"/>
    </source>
</evidence>
<keyword evidence="12" id="KW-1185">Reference proteome</keyword>
<keyword evidence="4" id="KW-0732">Signal</keyword>
<dbReference type="PANTHER" id="PTHR38481:SF1">
    <property type="entry name" value="HYALURONATE LYASE"/>
    <property type="match status" value="1"/>
</dbReference>
<dbReference type="InterPro" id="IPR008929">
    <property type="entry name" value="Chondroitin_lyas"/>
</dbReference>
<dbReference type="InterPro" id="IPR038970">
    <property type="entry name" value="Lyase_8"/>
</dbReference>
<evidence type="ECO:0000313" key="11">
    <source>
        <dbReference type="EMBL" id="PKQ66016.1"/>
    </source>
</evidence>
<organism evidence="11 12">
    <name type="scientific">Labilibaculum manganireducens</name>
    <dbReference type="NCBI Taxonomy" id="1940525"/>
    <lineage>
        <taxon>Bacteria</taxon>
        <taxon>Pseudomonadati</taxon>
        <taxon>Bacteroidota</taxon>
        <taxon>Bacteroidia</taxon>
        <taxon>Marinilabiliales</taxon>
        <taxon>Marinifilaceae</taxon>
        <taxon>Labilibaculum</taxon>
    </lineage>
</organism>
<dbReference type="InterPro" id="IPR014718">
    <property type="entry name" value="GH-type_carb-bd"/>
</dbReference>
<name>A0A2N3I6T7_9BACT</name>
<keyword evidence="6" id="KW-0456">Lyase</keyword>
<dbReference type="SUPFAM" id="SSF49863">
    <property type="entry name" value="Hyaluronate lyase-like, C-terminal domain"/>
    <property type="match status" value="1"/>
</dbReference>
<evidence type="ECO:0000256" key="3">
    <source>
        <dbReference type="ARBA" id="ARBA00011245"/>
    </source>
</evidence>
<dbReference type="Pfam" id="PF08124">
    <property type="entry name" value="Lyase_8_N"/>
    <property type="match status" value="1"/>
</dbReference>
<comment type="similarity">
    <text evidence="2">Belongs to the polysaccharide lyase 8 family.</text>
</comment>
<comment type="subunit">
    <text evidence="3">Monomer.</text>
</comment>
<dbReference type="Proteomes" id="UP000233618">
    <property type="component" value="Unassembled WGS sequence"/>
</dbReference>
<dbReference type="InterPro" id="IPR004103">
    <property type="entry name" value="Lyase_8_C"/>
</dbReference>
<evidence type="ECO:0000259" key="10">
    <source>
        <dbReference type="Pfam" id="PF08124"/>
    </source>
</evidence>
<dbReference type="AlphaFoldDB" id="A0A2N3I6T7"/>
<protein>
    <recommendedName>
        <fullName evidence="13">Chondroitinase</fullName>
    </recommendedName>
</protein>
<evidence type="ECO:0000256" key="1">
    <source>
        <dbReference type="ARBA" id="ARBA00001913"/>
    </source>
</evidence>
<evidence type="ECO:0000256" key="2">
    <source>
        <dbReference type="ARBA" id="ARBA00006699"/>
    </source>
</evidence>
<dbReference type="SUPFAM" id="SSF48230">
    <property type="entry name" value="Chondroitin AC/alginate lyase"/>
    <property type="match status" value="1"/>
</dbReference>
<dbReference type="Pfam" id="PF02884">
    <property type="entry name" value="Lyase_8_C"/>
    <property type="match status" value="1"/>
</dbReference>
<feature type="active site" evidence="7">
    <location>
        <position position="260"/>
    </location>
</feature>
<evidence type="ECO:0000313" key="12">
    <source>
        <dbReference type="Proteomes" id="UP000233618"/>
    </source>
</evidence>
<evidence type="ECO:0000259" key="9">
    <source>
        <dbReference type="Pfam" id="PF02884"/>
    </source>
</evidence>
<feature type="domain" description="Polysaccharide lyase family 8 C-terminal" evidence="9">
    <location>
        <begin position="637"/>
        <end position="705"/>
    </location>
</feature>
<dbReference type="Pfam" id="PF02278">
    <property type="entry name" value="Lyase_8"/>
    <property type="match status" value="1"/>
</dbReference>
<dbReference type="GO" id="GO:0016837">
    <property type="term" value="F:carbon-oxygen lyase activity, acting on polysaccharides"/>
    <property type="evidence" value="ECO:0007669"/>
    <property type="project" value="UniProtKB-ARBA"/>
</dbReference>
<feature type="domain" description="Polysaccharide lyase family 8 central" evidence="8">
    <location>
        <begin position="377"/>
        <end position="623"/>
    </location>
</feature>
<reference evidence="11 12" key="1">
    <citation type="journal article" date="2017" name="Front. Microbiol.">
        <title>Labilibaculum manganireducens gen. nov., sp. nov. and Labilibaculum filiforme sp. nov., Novel Bacteroidetes Isolated from Subsurface Sediments of the Baltic Sea.</title>
        <authorList>
            <person name="Vandieken V."/>
            <person name="Marshall I.P."/>
            <person name="Niemann H."/>
            <person name="Engelen B."/>
            <person name="Cypionka H."/>
        </authorList>
    </citation>
    <scope>NUCLEOTIDE SEQUENCE [LARGE SCALE GENOMIC DNA]</scope>
    <source>
        <strain evidence="11 12">59.10-2M</strain>
    </source>
</reference>
<evidence type="ECO:0000259" key="8">
    <source>
        <dbReference type="Pfam" id="PF02278"/>
    </source>
</evidence>
<keyword evidence="5" id="KW-0106">Calcium</keyword>
<dbReference type="Gene3D" id="1.50.10.100">
    <property type="entry name" value="Chondroitin AC/alginate lyase"/>
    <property type="match status" value="1"/>
</dbReference>
<sequence>MALFFAIVLLFAQNNSNMPTGAFDVENLKQNYISLILSKGEDELIQRLIELPREMLVSDQMVVELMQRYPADPKDVNTILQNQLADGSWPDIDYNTTETSGWQPKRHLERLLLMCKQYRFEKSSFYQSEQLESAISRALDFWFDKKIVCIDGSKRVGHQRDWWYNDIGIPKALAPIFILFEDRMSPTQKAEAIQAMAASKIGTTGQNKVWLSGNVLVRGLLENNYDLIKQARDTIISMVVMGPTGPRDEGIQYDYSYHQHGKQQQFGNYGAAFIADMSFWAKTFAGTSLAMEQNQLNILSDLINKGFQRIIWKGNMDVNCLGRQFFKQSQQHKALSVAFSANALANVDSKNRNQYEEFLKSSFKSTDEVPGMQGVYHFRNSDQTVCRRPLWMTSVRMSSTRTIGGEAGNSDNKKGYYISDGSTYTYADGDEYNNIFPVWDWRKLPGITAFESEVPLKKLTFGGYRSQSDFVGNVNDGETGMTVMQLVRDGLTAQKSWIFTEDYVLCLGTGITTDSACVVTTSIEQCLKKNDLLRLNKNKWTPVGNTELIDANEVRFFHHKTGYIIFQAEKAFAGSESRTASWHDIMGMYPEDMKETKEVVFLWVDHGVKSQNSHYQYVILPATTAVQTARFDTKSIQVLSNTKEAQVIYLPKEKKVFIAAYSVLSMQLPHDLNFSCEQPGLFIIQYQPNGNKPKIICSDPTQKLSFLDIEIDGEKERINL</sequence>
<dbReference type="InterPro" id="IPR012970">
    <property type="entry name" value="Lyase_8_alpha_N"/>
</dbReference>
<feature type="active site" evidence="7">
    <location>
        <position position="323"/>
    </location>
</feature>
<dbReference type="SUPFAM" id="SSF74650">
    <property type="entry name" value="Galactose mutarotase-like"/>
    <property type="match status" value="1"/>
</dbReference>
<comment type="cofactor">
    <cofactor evidence="1">
        <name>Ca(2+)</name>
        <dbReference type="ChEBI" id="CHEBI:29108"/>
    </cofactor>
</comment>
<evidence type="ECO:0000256" key="6">
    <source>
        <dbReference type="ARBA" id="ARBA00023239"/>
    </source>
</evidence>